<accession>A0A0F9M3A9</accession>
<dbReference type="Gene3D" id="2.20.28.30">
    <property type="entry name" value="RNA polymerase ii, chain L"/>
    <property type="match status" value="1"/>
</dbReference>
<gene>
    <name evidence="1" type="ORF">LCGC14_1204710</name>
</gene>
<dbReference type="AlphaFoldDB" id="A0A0F9M3A9"/>
<comment type="caution">
    <text evidence="1">The sequence shown here is derived from an EMBL/GenBank/DDBJ whole genome shotgun (WGS) entry which is preliminary data.</text>
</comment>
<evidence type="ECO:0000313" key="1">
    <source>
        <dbReference type="EMBL" id="KKM93806.1"/>
    </source>
</evidence>
<dbReference type="EMBL" id="LAZR01006220">
    <property type="protein sequence ID" value="KKM93806.1"/>
    <property type="molecule type" value="Genomic_DNA"/>
</dbReference>
<organism evidence="1">
    <name type="scientific">marine sediment metagenome</name>
    <dbReference type="NCBI Taxonomy" id="412755"/>
    <lineage>
        <taxon>unclassified sequences</taxon>
        <taxon>metagenomes</taxon>
        <taxon>ecological metagenomes</taxon>
    </lineage>
</organism>
<reference evidence="1" key="1">
    <citation type="journal article" date="2015" name="Nature">
        <title>Complex archaea that bridge the gap between prokaryotes and eukaryotes.</title>
        <authorList>
            <person name="Spang A."/>
            <person name="Saw J.H."/>
            <person name="Jorgensen S.L."/>
            <person name="Zaremba-Niedzwiedzka K."/>
            <person name="Martijn J."/>
            <person name="Lind A.E."/>
            <person name="van Eijk R."/>
            <person name="Schleper C."/>
            <person name="Guy L."/>
            <person name="Ettema T.J."/>
        </authorList>
    </citation>
    <scope>NUCLEOTIDE SEQUENCE</scope>
</reference>
<name>A0A0F9M3A9_9ZZZZ</name>
<sequence>MSPGETQKFSCDTCGKDFEITLEPHCPHAEDAAPEMCPFCGGDIVKT</sequence>
<proteinExistence type="predicted"/>
<protein>
    <submittedName>
        <fullName evidence="1">Uncharacterized protein</fullName>
    </submittedName>
</protein>